<evidence type="ECO:0000313" key="5">
    <source>
        <dbReference type="EMBL" id="CAB5007413.1"/>
    </source>
</evidence>
<evidence type="ECO:0000313" key="4">
    <source>
        <dbReference type="EMBL" id="CAB4873661.1"/>
    </source>
</evidence>
<dbReference type="Pfam" id="PF00501">
    <property type="entry name" value="AMP-binding"/>
    <property type="match status" value="1"/>
</dbReference>
<organism evidence="3">
    <name type="scientific">freshwater metagenome</name>
    <dbReference type="NCBI Taxonomy" id="449393"/>
    <lineage>
        <taxon>unclassified sequences</taxon>
        <taxon>metagenomes</taxon>
        <taxon>ecological metagenomes</taxon>
    </lineage>
</organism>
<sequence>MAQLVSRIAEHRGAEPALIDERGSTSWSEFNSRVNRMIDALRARGLQPGATIALMSGNRRETIEITVAATHAAWIIVPVNWHWVEDELIYVVDNASADALIVEDRFLEVGQAAMERSEATCPVRIVINDDTSAPDDAEPVPDSASFEDYEAVLASGSPAEPTDQARGGPMFYTSGTTGFPKGVRSVLTASGGDIGMLELICAGFSDMLGLPKLGVTLLVGPMYHSAQWVFTIFPLLGHGSTVVMRHRFDPGETLELIDRHGVTNVHLVPTQFQRLLKLPDPVRAAFAGSSLEVVYHGGAPCAPGMKRSMLDWWGSKVTEYYGGTEGGFLTMISGSEWLGRPGSIGRALAAIDLKVVDDAGDECPTNQAGQIYFKSLMGSDFEYHNAPEKTAAAHSSDGYGTLGDIGYIDDDGFVFLSDRKIDMIISGGVNIYPAEIEGVLVMHPAVEDAAVFGVPDDEFGEQVKAVVELTDGVSAGDELSRELIEYVRLHLAGYKAPRSVEFTAHLPRTQTGKLLKRQIREPYWEGSGRTI</sequence>
<gene>
    <name evidence="3" type="ORF">UFOPK3164_00115</name>
    <name evidence="4" type="ORF">UFOPK3427_00978</name>
    <name evidence="5" type="ORF">UFOPK4112_00107</name>
</gene>
<reference evidence="3" key="1">
    <citation type="submission" date="2020-05" db="EMBL/GenBank/DDBJ databases">
        <authorList>
            <person name="Chiriac C."/>
            <person name="Salcher M."/>
            <person name="Ghai R."/>
            <person name="Kavagutti S V."/>
        </authorList>
    </citation>
    <scope>NUCLEOTIDE SEQUENCE</scope>
</reference>
<accession>A0A6J6Z8G9</accession>
<feature type="domain" description="AMP-binding enzyme C-terminal" evidence="2">
    <location>
        <begin position="435"/>
        <end position="513"/>
    </location>
</feature>
<dbReference type="EMBL" id="CAFBLT010000001">
    <property type="protein sequence ID" value="CAB4873661.1"/>
    <property type="molecule type" value="Genomic_DNA"/>
</dbReference>
<dbReference type="Pfam" id="PF13193">
    <property type="entry name" value="AMP-binding_C"/>
    <property type="match status" value="1"/>
</dbReference>
<dbReference type="EMBL" id="CAFABE010000003">
    <property type="protein sequence ID" value="CAB4816703.1"/>
    <property type="molecule type" value="Genomic_DNA"/>
</dbReference>
<proteinExistence type="predicted"/>
<dbReference type="GO" id="GO:0016877">
    <property type="term" value="F:ligase activity, forming carbon-sulfur bonds"/>
    <property type="evidence" value="ECO:0007669"/>
    <property type="project" value="UniProtKB-ARBA"/>
</dbReference>
<dbReference type="Gene3D" id="3.30.300.30">
    <property type="match status" value="1"/>
</dbReference>
<evidence type="ECO:0000259" key="2">
    <source>
        <dbReference type="Pfam" id="PF13193"/>
    </source>
</evidence>
<dbReference type="InterPro" id="IPR045851">
    <property type="entry name" value="AMP-bd_C_sf"/>
</dbReference>
<dbReference type="Gene3D" id="3.40.50.12780">
    <property type="entry name" value="N-terminal domain of ligase-like"/>
    <property type="match status" value="1"/>
</dbReference>
<dbReference type="EMBL" id="CAFBPM010000001">
    <property type="protein sequence ID" value="CAB5007413.1"/>
    <property type="molecule type" value="Genomic_DNA"/>
</dbReference>
<dbReference type="InterPro" id="IPR050237">
    <property type="entry name" value="ATP-dep_AMP-bd_enzyme"/>
</dbReference>
<evidence type="ECO:0000313" key="3">
    <source>
        <dbReference type="EMBL" id="CAB4816703.1"/>
    </source>
</evidence>
<dbReference type="AlphaFoldDB" id="A0A6J6Z8G9"/>
<name>A0A6J6Z8G9_9ZZZZ</name>
<dbReference type="PANTHER" id="PTHR43767">
    <property type="entry name" value="LONG-CHAIN-FATTY-ACID--COA LIGASE"/>
    <property type="match status" value="1"/>
</dbReference>
<protein>
    <submittedName>
        <fullName evidence="3">Unannotated protein</fullName>
    </submittedName>
</protein>
<feature type="domain" description="AMP-dependent synthetase/ligase" evidence="1">
    <location>
        <begin position="8"/>
        <end position="375"/>
    </location>
</feature>
<evidence type="ECO:0000259" key="1">
    <source>
        <dbReference type="Pfam" id="PF00501"/>
    </source>
</evidence>
<dbReference type="SUPFAM" id="SSF56801">
    <property type="entry name" value="Acetyl-CoA synthetase-like"/>
    <property type="match status" value="1"/>
</dbReference>
<dbReference type="PANTHER" id="PTHR43767:SF7">
    <property type="entry name" value="MEDIUM_LONG-CHAIN-FATTY-ACID--COA LIGASE FADD8"/>
    <property type="match status" value="1"/>
</dbReference>
<dbReference type="InterPro" id="IPR025110">
    <property type="entry name" value="AMP-bd_C"/>
</dbReference>
<dbReference type="InterPro" id="IPR000873">
    <property type="entry name" value="AMP-dep_synth/lig_dom"/>
</dbReference>
<dbReference type="InterPro" id="IPR042099">
    <property type="entry name" value="ANL_N_sf"/>
</dbReference>